<name>N0D6F9_STRMI</name>
<dbReference type="Gene3D" id="3.40.50.150">
    <property type="entry name" value="Vaccinia Virus protein VP39"/>
    <property type="match status" value="1"/>
</dbReference>
<dbReference type="Proteomes" id="UP000013304">
    <property type="component" value="Chromosome"/>
</dbReference>
<dbReference type="SUPFAM" id="SSF53335">
    <property type="entry name" value="S-adenosyl-L-methionine-dependent methyltransferases"/>
    <property type="match status" value="1"/>
</dbReference>
<dbReference type="InterPro" id="IPR029063">
    <property type="entry name" value="SAM-dependent_MTases_sf"/>
</dbReference>
<dbReference type="PATRIC" id="fig|1303692.3.peg.6390"/>
<dbReference type="EMBL" id="CP005080">
    <property type="protein sequence ID" value="AGK81232.1"/>
    <property type="molecule type" value="Genomic_DNA"/>
</dbReference>
<dbReference type="CDD" id="cd02440">
    <property type="entry name" value="AdoMet_MTases"/>
    <property type="match status" value="1"/>
</dbReference>
<dbReference type="PANTHER" id="PTHR43591">
    <property type="entry name" value="METHYLTRANSFERASE"/>
    <property type="match status" value="1"/>
</dbReference>
<protein>
    <submittedName>
        <fullName evidence="2">UbiE family methyltransferase</fullName>
    </submittedName>
</protein>
<keyword evidence="2" id="KW-0489">Methyltransferase</keyword>
<evidence type="ECO:0000313" key="2">
    <source>
        <dbReference type="EMBL" id="AGK81232.1"/>
    </source>
</evidence>
<evidence type="ECO:0000259" key="1">
    <source>
        <dbReference type="Pfam" id="PF13847"/>
    </source>
</evidence>
<dbReference type="AlphaFoldDB" id="N0D6F9"/>
<proteinExistence type="predicted"/>
<dbReference type="eggNOG" id="COG2226">
    <property type="taxonomic scope" value="Bacteria"/>
</dbReference>
<dbReference type="GO" id="GO:0032259">
    <property type="term" value="P:methylation"/>
    <property type="evidence" value="ECO:0007669"/>
    <property type="project" value="UniProtKB-KW"/>
</dbReference>
<dbReference type="KEGG" id="sfi:SFUL_6349"/>
<accession>N0D6F9</accession>
<gene>
    <name evidence="2" type="ORF">SFUL_6349</name>
</gene>
<dbReference type="InterPro" id="IPR025714">
    <property type="entry name" value="Methyltranfer_dom"/>
</dbReference>
<sequence>MPDAAMPKETAVYTHGHHESVLRSHRWRTAANSAGYLLGELRPGMAVLDVGCGPGTITADLAALVAPGRVTAVDTGTGILEQAAAVAAERGLENVEFAVADVHALDFPDDSFDVVHAHQVLQHVGDPVQALREMRRVCRPGGVVAARDSDYAAMAWFPEAPGLSEWQEVYRRVARANGGEPDAGRMLLSWARQAGFTDITPTAAAWCFATPETRAWWSGLWADRTTDSVYAELAVQGGHASTEQLTAFASTWRGWGAEDDGWFMVPHGEVLCRG</sequence>
<dbReference type="PANTHER" id="PTHR43591:SF24">
    <property type="entry name" value="2-METHOXY-6-POLYPRENYL-1,4-BENZOQUINOL METHYLASE, MITOCHONDRIAL"/>
    <property type="match status" value="1"/>
</dbReference>
<dbReference type="Pfam" id="PF13847">
    <property type="entry name" value="Methyltransf_31"/>
    <property type="match status" value="1"/>
</dbReference>
<dbReference type="GO" id="GO:0008168">
    <property type="term" value="F:methyltransferase activity"/>
    <property type="evidence" value="ECO:0007669"/>
    <property type="project" value="UniProtKB-KW"/>
</dbReference>
<feature type="domain" description="Methyltransferase" evidence="1">
    <location>
        <begin position="43"/>
        <end position="174"/>
    </location>
</feature>
<keyword evidence="2" id="KW-0808">Transferase</keyword>
<reference evidence="2 3" key="1">
    <citation type="submission" date="2013-04" db="EMBL/GenBank/DDBJ databases">
        <title>Complete genome sequence of Streptomyces fulvissimus.</title>
        <authorList>
            <person name="Myronovskyi M."/>
            <person name="Tokovenko B."/>
            <person name="Manderscheid N."/>
            <person name="Petzke L."/>
            <person name="Luzhetskyy A."/>
        </authorList>
    </citation>
    <scope>NUCLEOTIDE SEQUENCE [LARGE SCALE GENOMIC DNA]</scope>
    <source>
        <strain evidence="2 3">DSM 40593</strain>
    </source>
</reference>
<organism evidence="2 3">
    <name type="scientific">Streptomyces microflavus DSM 40593</name>
    <dbReference type="NCBI Taxonomy" id="1303692"/>
    <lineage>
        <taxon>Bacteria</taxon>
        <taxon>Bacillati</taxon>
        <taxon>Actinomycetota</taxon>
        <taxon>Actinomycetes</taxon>
        <taxon>Kitasatosporales</taxon>
        <taxon>Streptomycetaceae</taxon>
        <taxon>Streptomyces</taxon>
    </lineage>
</organism>
<dbReference type="HOGENOM" id="CLU_057148_1_0_11"/>
<evidence type="ECO:0000313" key="3">
    <source>
        <dbReference type="Proteomes" id="UP000013304"/>
    </source>
</evidence>